<gene>
    <name evidence="1" type="ORF">TSAR_012495</name>
</gene>
<keyword evidence="2" id="KW-1185">Reference proteome</keyword>
<dbReference type="Proteomes" id="UP000215335">
    <property type="component" value="Unassembled WGS sequence"/>
</dbReference>
<name>A0A232F9V0_9HYME</name>
<accession>A0A232F9V0</accession>
<dbReference type="AlphaFoldDB" id="A0A232F9V0"/>
<evidence type="ECO:0000313" key="2">
    <source>
        <dbReference type="Proteomes" id="UP000215335"/>
    </source>
</evidence>
<evidence type="ECO:0000313" key="1">
    <source>
        <dbReference type="EMBL" id="OXU27626.1"/>
    </source>
</evidence>
<proteinExistence type="predicted"/>
<dbReference type="EMBL" id="NNAY01000568">
    <property type="protein sequence ID" value="OXU27626.1"/>
    <property type="molecule type" value="Genomic_DNA"/>
</dbReference>
<protein>
    <submittedName>
        <fullName evidence="1">Uncharacterized protein</fullName>
    </submittedName>
</protein>
<comment type="caution">
    <text evidence="1">The sequence shown here is derived from an EMBL/GenBank/DDBJ whole genome shotgun (WGS) entry which is preliminary data.</text>
</comment>
<reference evidence="1 2" key="1">
    <citation type="journal article" date="2017" name="Curr. Biol.">
        <title>The Evolution of Venom by Co-option of Single-Copy Genes.</title>
        <authorList>
            <person name="Martinson E.O."/>
            <person name="Mrinalini"/>
            <person name="Kelkar Y.D."/>
            <person name="Chang C.H."/>
            <person name="Werren J.H."/>
        </authorList>
    </citation>
    <scope>NUCLEOTIDE SEQUENCE [LARGE SCALE GENOMIC DNA]</scope>
    <source>
        <strain evidence="1 2">Alberta</strain>
        <tissue evidence="1">Whole body</tissue>
    </source>
</reference>
<organism evidence="1 2">
    <name type="scientific">Trichomalopsis sarcophagae</name>
    <dbReference type="NCBI Taxonomy" id="543379"/>
    <lineage>
        <taxon>Eukaryota</taxon>
        <taxon>Metazoa</taxon>
        <taxon>Ecdysozoa</taxon>
        <taxon>Arthropoda</taxon>
        <taxon>Hexapoda</taxon>
        <taxon>Insecta</taxon>
        <taxon>Pterygota</taxon>
        <taxon>Neoptera</taxon>
        <taxon>Endopterygota</taxon>
        <taxon>Hymenoptera</taxon>
        <taxon>Apocrita</taxon>
        <taxon>Proctotrupomorpha</taxon>
        <taxon>Chalcidoidea</taxon>
        <taxon>Pteromalidae</taxon>
        <taxon>Pteromalinae</taxon>
        <taxon>Trichomalopsis</taxon>
    </lineage>
</organism>
<sequence>MRCITLLKRLEDAITLVKYVHVNTIGYRFSTGETLPTSLCHIVEVVHFARDTYAIM</sequence>